<comment type="caution">
    <text evidence="1">The sequence shown here is derived from an EMBL/GenBank/DDBJ whole genome shotgun (WGS) entry which is preliminary data.</text>
</comment>
<dbReference type="RefSeq" id="WP_196150113.1">
    <property type="nucleotide sequence ID" value="NZ_JADMLG010000006.1"/>
</dbReference>
<name>A0A931IAC7_9NOCA</name>
<dbReference type="Gene3D" id="1.20.1290.30">
    <property type="match status" value="1"/>
</dbReference>
<sequence length="251" mass="27158">MNDVVHGLDAAVCERRWCYPTAMATVRGNQGLRDALDWVRGTSRRVGGTPLLRLPTTVSSDSTVRAFVADHRAVLTTTAADPVPDGWHGVVLAVWPERDDLIDLADDPRTAGLCVVPLELVDVGAWATLTRPELLGQSMTPRPPTAVTPVTDQALRTLSRLVCHPVTLTSAPDCRDATAILDILRAAHQPFTAESLYAWALANGWRAVGAARLAELADDHGHRGTPDPRGHNPFDPAVVDLWRARAARGVW</sequence>
<evidence type="ECO:0000313" key="1">
    <source>
        <dbReference type="EMBL" id="MBH0777779.1"/>
    </source>
</evidence>
<dbReference type="Proteomes" id="UP000655751">
    <property type="component" value="Unassembled WGS sequence"/>
</dbReference>
<accession>A0A931IAC7</accession>
<protein>
    <submittedName>
        <fullName evidence="1">Uncharacterized protein</fullName>
    </submittedName>
</protein>
<gene>
    <name evidence="1" type="ORF">IT779_16000</name>
</gene>
<evidence type="ECO:0000313" key="2">
    <source>
        <dbReference type="Proteomes" id="UP000655751"/>
    </source>
</evidence>
<dbReference type="InterPro" id="IPR037210">
    <property type="entry name" value="YoaC-like_sf"/>
</dbReference>
<reference evidence="1" key="1">
    <citation type="submission" date="2020-11" db="EMBL/GenBank/DDBJ databases">
        <title>Nocardia NEAU-351.nov., a novel actinomycete isolated from the cow dung.</title>
        <authorList>
            <person name="Zhang X."/>
        </authorList>
    </citation>
    <scope>NUCLEOTIDE SEQUENCE</scope>
    <source>
        <strain evidence="1">NEAU-351</strain>
    </source>
</reference>
<organism evidence="1 2">
    <name type="scientific">Nocardia bovistercoris</name>
    <dbReference type="NCBI Taxonomy" id="2785916"/>
    <lineage>
        <taxon>Bacteria</taxon>
        <taxon>Bacillati</taxon>
        <taxon>Actinomycetota</taxon>
        <taxon>Actinomycetes</taxon>
        <taxon>Mycobacteriales</taxon>
        <taxon>Nocardiaceae</taxon>
        <taxon>Nocardia</taxon>
    </lineage>
</organism>
<proteinExistence type="predicted"/>
<keyword evidence="2" id="KW-1185">Reference proteome</keyword>
<dbReference type="AlphaFoldDB" id="A0A931IAC7"/>
<dbReference type="EMBL" id="JADMLG010000006">
    <property type="protein sequence ID" value="MBH0777779.1"/>
    <property type="molecule type" value="Genomic_DNA"/>
</dbReference>